<sequence>MAIGITTNLPSLNAQNSLSGTQKALGNTLSELSSGQRSSTTNPASTILIEQFAAQIAGSNQARSNLNDGISLTQVADGALESLQDNTQRIRELSVAAGNDTLSSQDRSAIQEEANQLALSNSDIVKNSSFNGQPLLQGQGNLNFQAGANAGDQLSISRPDLTQLNSSSGQINLSSAASAGQALSRLDSDLASVSSARSDYGAVSNRLTASAANLQNRAENLSAAKSRIADTDYAASTANLAQQQIRAQANTAAQAQANASPQQVLSLLKST</sequence>
<keyword evidence="7" id="KW-0969">Cilium</keyword>
<feature type="coiled-coil region" evidence="4">
    <location>
        <begin position="204"/>
        <end position="258"/>
    </location>
</feature>
<dbReference type="InterPro" id="IPR042187">
    <property type="entry name" value="Flagellin_C_sub2"/>
</dbReference>
<dbReference type="InterPro" id="IPR001029">
    <property type="entry name" value="Flagellin_N"/>
</dbReference>
<dbReference type="Gene3D" id="6.10.10.10">
    <property type="entry name" value="Flagellar export chaperone, C-terminal domain"/>
    <property type="match status" value="1"/>
</dbReference>
<dbReference type="KEGG" id="ifl:C1H71_12425"/>
<dbReference type="SUPFAM" id="SSF64518">
    <property type="entry name" value="Phase 1 flagellin"/>
    <property type="match status" value="1"/>
</dbReference>
<dbReference type="PANTHER" id="PTHR42792">
    <property type="entry name" value="FLAGELLIN"/>
    <property type="match status" value="1"/>
</dbReference>
<feature type="domain" description="Flagellin C-terminal" evidence="6">
    <location>
        <begin position="185"/>
        <end position="268"/>
    </location>
</feature>
<evidence type="ECO:0000313" key="7">
    <source>
        <dbReference type="EMBL" id="QBC44256.1"/>
    </source>
</evidence>
<dbReference type="Pfam" id="PF00669">
    <property type="entry name" value="Flagellin_N"/>
    <property type="match status" value="1"/>
</dbReference>
<keyword evidence="7" id="KW-0966">Cell projection</keyword>
<dbReference type="PRINTS" id="PR00207">
    <property type="entry name" value="FLAGELLIN"/>
</dbReference>
<keyword evidence="2 3" id="KW-0975">Bacterial flagellum</keyword>
<feature type="domain" description="Flagellin N-terminal" evidence="5">
    <location>
        <begin position="5"/>
        <end position="139"/>
    </location>
</feature>
<dbReference type="InterPro" id="IPR001492">
    <property type="entry name" value="Flagellin"/>
</dbReference>
<protein>
    <recommendedName>
        <fullName evidence="3">Flagellin</fullName>
    </recommendedName>
</protein>
<keyword evidence="7" id="KW-0282">Flagellum</keyword>
<dbReference type="AlphaFoldDB" id="A0A7G3GAH9"/>
<dbReference type="Pfam" id="PF00700">
    <property type="entry name" value="Flagellin_C"/>
    <property type="match status" value="1"/>
</dbReference>
<dbReference type="GO" id="GO:0009288">
    <property type="term" value="C:bacterial-type flagellum"/>
    <property type="evidence" value="ECO:0007669"/>
    <property type="project" value="UniProtKB-SubCell"/>
</dbReference>
<gene>
    <name evidence="7" type="ORF">C1H71_12425</name>
</gene>
<evidence type="ECO:0000256" key="1">
    <source>
        <dbReference type="ARBA" id="ARBA00005709"/>
    </source>
</evidence>
<evidence type="ECO:0000256" key="2">
    <source>
        <dbReference type="ARBA" id="ARBA00023143"/>
    </source>
</evidence>
<reference evidence="7 8" key="1">
    <citation type="submission" date="2018-01" db="EMBL/GenBank/DDBJ databases">
        <title>Genome sequence of Iodobacter sp. strain PCH194 isolated from Indian Trans-Himalaya.</title>
        <authorList>
            <person name="Kumar V."/>
            <person name="Thakur V."/>
            <person name="Kumar S."/>
            <person name="Singh D."/>
        </authorList>
    </citation>
    <scope>NUCLEOTIDE SEQUENCE [LARGE SCALE GENOMIC DNA]</scope>
    <source>
        <strain evidence="7 8">PCH194</strain>
    </source>
</reference>
<dbReference type="GO" id="GO:0005576">
    <property type="term" value="C:extracellular region"/>
    <property type="evidence" value="ECO:0007669"/>
    <property type="project" value="UniProtKB-SubCell"/>
</dbReference>
<dbReference type="EMBL" id="CP025781">
    <property type="protein sequence ID" value="QBC44256.1"/>
    <property type="molecule type" value="Genomic_DNA"/>
</dbReference>
<evidence type="ECO:0000256" key="4">
    <source>
        <dbReference type="SAM" id="Coils"/>
    </source>
</evidence>
<keyword evidence="8" id="KW-1185">Reference proteome</keyword>
<comment type="subcellular location">
    <subcellularLocation>
        <location evidence="3">Secreted</location>
    </subcellularLocation>
    <subcellularLocation>
        <location evidence="3">Bacterial flagellum</location>
    </subcellularLocation>
</comment>
<dbReference type="PANTHER" id="PTHR42792:SF2">
    <property type="entry name" value="FLAGELLIN"/>
    <property type="match status" value="1"/>
</dbReference>
<comment type="similarity">
    <text evidence="1 3">Belongs to the bacterial flagellin family.</text>
</comment>
<accession>A0A7G3GAH9</accession>
<evidence type="ECO:0000256" key="3">
    <source>
        <dbReference type="RuleBase" id="RU362073"/>
    </source>
</evidence>
<dbReference type="Proteomes" id="UP000515917">
    <property type="component" value="Chromosome"/>
</dbReference>
<proteinExistence type="inferred from homology"/>
<dbReference type="RefSeq" id="WP_130106792.1">
    <property type="nucleotide sequence ID" value="NZ_CP025781.1"/>
</dbReference>
<evidence type="ECO:0000259" key="5">
    <source>
        <dbReference type="Pfam" id="PF00669"/>
    </source>
</evidence>
<keyword evidence="3" id="KW-0964">Secreted</keyword>
<evidence type="ECO:0000259" key="6">
    <source>
        <dbReference type="Pfam" id="PF00700"/>
    </source>
</evidence>
<dbReference type="InterPro" id="IPR046358">
    <property type="entry name" value="Flagellin_C"/>
</dbReference>
<organism evidence="7 8">
    <name type="scientific">Iodobacter fluviatilis</name>
    <dbReference type="NCBI Taxonomy" id="537"/>
    <lineage>
        <taxon>Bacteria</taxon>
        <taxon>Pseudomonadati</taxon>
        <taxon>Pseudomonadota</taxon>
        <taxon>Betaproteobacteria</taxon>
        <taxon>Neisseriales</taxon>
        <taxon>Chitinibacteraceae</taxon>
        <taxon>Iodobacter</taxon>
    </lineage>
</organism>
<dbReference type="Gene3D" id="1.20.1330.10">
    <property type="entry name" value="f41 fragment of flagellin, N-terminal domain"/>
    <property type="match status" value="1"/>
</dbReference>
<comment type="function">
    <text evidence="3">Flagellin is the subunit protein which polymerizes to form the filaments of bacterial flagella.</text>
</comment>
<name>A0A7G3GAH9_9NEIS</name>
<evidence type="ECO:0000313" key="8">
    <source>
        <dbReference type="Proteomes" id="UP000515917"/>
    </source>
</evidence>
<keyword evidence="4" id="KW-0175">Coiled coil</keyword>
<dbReference type="GO" id="GO:0005198">
    <property type="term" value="F:structural molecule activity"/>
    <property type="evidence" value="ECO:0007669"/>
    <property type="project" value="UniProtKB-UniRule"/>
</dbReference>